<keyword evidence="2" id="KW-1185">Reference proteome</keyword>
<dbReference type="WBParaSite" id="HNAJ_0000542501-mRNA-1">
    <property type="protein sequence ID" value="HNAJ_0000542501-mRNA-1"/>
    <property type="gene ID" value="HNAJ_0000542501"/>
</dbReference>
<evidence type="ECO:0000313" key="2">
    <source>
        <dbReference type="Proteomes" id="UP000278807"/>
    </source>
</evidence>
<dbReference type="InterPro" id="IPR036322">
    <property type="entry name" value="WD40_repeat_dom_sf"/>
</dbReference>
<sequence length="327" mass="36741">MRLHQVITGSRNNGRNCLACLNFSKSFYLIYGCSRNLVILDKYLFQIQVIADAIGSDSGEICCLSCEDLSGLIAVSNGKDIAIFEPNPSKIAWGDLCKFSPGGSISALSWFPHSSKCQSPLLAIGSSLNNSDHHVSCWRLNWPTNAASNIFQQLWVFRNPDPVNYLSVSPDGRFVATLASSSNDLRVWYAIGRFSSSRQSDESQSNWLPCLLRHPEHVVSFSWRSMPRYLPPGWLPNALLTSCKDGVARVWFEDALGAHRNFPIRDDRSPNRKISSNLVNENSNEKGLLPTILFEHPVLNFYFRLWLVTYCSTVDINLLLYCLVEAL</sequence>
<dbReference type="EMBL" id="UZAE01004620">
    <property type="protein sequence ID" value="VDO01283.1"/>
    <property type="molecule type" value="Genomic_DNA"/>
</dbReference>
<dbReference type="InterPro" id="IPR015943">
    <property type="entry name" value="WD40/YVTN_repeat-like_dom_sf"/>
</dbReference>
<evidence type="ECO:0000313" key="1">
    <source>
        <dbReference type="EMBL" id="VDO01283.1"/>
    </source>
</evidence>
<dbReference type="PANTHER" id="PTHR13950:SF9">
    <property type="entry name" value="RABCONNECTIN-3A"/>
    <property type="match status" value="1"/>
</dbReference>
<evidence type="ECO:0000313" key="3">
    <source>
        <dbReference type="WBParaSite" id="HNAJ_0000542501-mRNA-1"/>
    </source>
</evidence>
<dbReference type="OrthoDB" id="342131at2759"/>
<reference evidence="1 2" key="2">
    <citation type="submission" date="2018-11" db="EMBL/GenBank/DDBJ databases">
        <authorList>
            <consortium name="Pathogen Informatics"/>
        </authorList>
    </citation>
    <scope>NUCLEOTIDE SEQUENCE [LARGE SCALE GENOMIC DNA]</scope>
</reference>
<organism evidence="3">
    <name type="scientific">Rodentolepis nana</name>
    <name type="common">Dwarf tapeworm</name>
    <name type="synonym">Hymenolepis nana</name>
    <dbReference type="NCBI Taxonomy" id="102285"/>
    <lineage>
        <taxon>Eukaryota</taxon>
        <taxon>Metazoa</taxon>
        <taxon>Spiralia</taxon>
        <taxon>Lophotrochozoa</taxon>
        <taxon>Platyhelminthes</taxon>
        <taxon>Cestoda</taxon>
        <taxon>Eucestoda</taxon>
        <taxon>Cyclophyllidea</taxon>
        <taxon>Hymenolepididae</taxon>
        <taxon>Rodentolepis</taxon>
    </lineage>
</organism>
<name>A0A0R3TED6_RODNA</name>
<reference evidence="3" key="1">
    <citation type="submission" date="2017-02" db="UniProtKB">
        <authorList>
            <consortium name="WormBaseParasite"/>
        </authorList>
    </citation>
    <scope>IDENTIFICATION</scope>
</reference>
<dbReference type="SUPFAM" id="SSF50978">
    <property type="entry name" value="WD40 repeat-like"/>
    <property type="match status" value="1"/>
</dbReference>
<dbReference type="Proteomes" id="UP000278807">
    <property type="component" value="Unassembled WGS sequence"/>
</dbReference>
<proteinExistence type="predicted"/>
<dbReference type="STRING" id="102285.A0A0R3TED6"/>
<dbReference type="GO" id="GO:0007035">
    <property type="term" value="P:vacuolar acidification"/>
    <property type="evidence" value="ECO:0007669"/>
    <property type="project" value="TreeGrafter"/>
</dbReference>
<dbReference type="InterPro" id="IPR052208">
    <property type="entry name" value="DmX-like/RAVE_component"/>
</dbReference>
<dbReference type="Gene3D" id="2.130.10.10">
    <property type="entry name" value="YVTN repeat-like/Quinoprotein amine dehydrogenase"/>
    <property type="match status" value="1"/>
</dbReference>
<gene>
    <name evidence="1" type="ORF">HNAJ_LOCUS5423</name>
</gene>
<dbReference type="PANTHER" id="PTHR13950">
    <property type="entry name" value="RABCONNECTIN-RELATED"/>
    <property type="match status" value="1"/>
</dbReference>
<protein>
    <submittedName>
        <fullName evidence="3">WD_REPEATS_REGION domain-containing protein</fullName>
    </submittedName>
</protein>
<dbReference type="AlphaFoldDB" id="A0A0R3TED6"/>
<dbReference type="GO" id="GO:0043291">
    <property type="term" value="C:RAVE complex"/>
    <property type="evidence" value="ECO:0007669"/>
    <property type="project" value="TreeGrafter"/>
</dbReference>
<accession>A0A0R3TED6</accession>